<evidence type="ECO:0000313" key="2">
    <source>
        <dbReference type="EMBL" id="MEQ2170137.1"/>
    </source>
</evidence>
<feature type="region of interest" description="Disordered" evidence="1">
    <location>
        <begin position="50"/>
        <end position="119"/>
    </location>
</feature>
<proteinExistence type="predicted"/>
<feature type="compositionally biased region" description="Polar residues" evidence="1">
    <location>
        <begin position="67"/>
        <end position="79"/>
    </location>
</feature>
<dbReference type="EMBL" id="JAHRIO010035883">
    <property type="protein sequence ID" value="MEQ2170137.1"/>
    <property type="molecule type" value="Genomic_DNA"/>
</dbReference>
<evidence type="ECO:0000256" key="1">
    <source>
        <dbReference type="SAM" id="MobiDB-lite"/>
    </source>
</evidence>
<organism evidence="2 3">
    <name type="scientific">Goodea atripinnis</name>
    <dbReference type="NCBI Taxonomy" id="208336"/>
    <lineage>
        <taxon>Eukaryota</taxon>
        <taxon>Metazoa</taxon>
        <taxon>Chordata</taxon>
        <taxon>Craniata</taxon>
        <taxon>Vertebrata</taxon>
        <taxon>Euteleostomi</taxon>
        <taxon>Actinopterygii</taxon>
        <taxon>Neopterygii</taxon>
        <taxon>Teleostei</taxon>
        <taxon>Neoteleostei</taxon>
        <taxon>Acanthomorphata</taxon>
        <taxon>Ovalentaria</taxon>
        <taxon>Atherinomorphae</taxon>
        <taxon>Cyprinodontiformes</taxon>
        <taxon>Goodeidae</taxon>
        <taxon>Goodea</taxon>
    </lineage>
</organism>
<dbReference type="Proteomes" id="UP001476798">
    <property type="component" value="Unassembled WGS sequence"/>
</dbReference>
<gene>
    <name evidence="2" type="ORF">GOODEAATRI_032251</name>
</gene>
<name>A0ABV0NFI8_9TELE</name>
<feature type="non-terminal residue" evidence="2">
    <location>
        <position position="1"/>
    </location>
</feature>
<accession>A0ABV0NFI8</accession>
<evidence type="ECO:0000313" key="3">
    <source>
        <dbReference type="Proteomes" id="UP001476798"/>
    </source>
</evidence>
<sequence>VWVRMGQLLGPVPDRGPPVNDLCFKLFPDILIVPLCAVCPCVSRTARRAGATESQAASAPAHAPETEITNMASPGSNTGRRGVIKVTGTGAAAVLPGSPRIKRGAESDEGGKARELSCS</sequence>
<keyword evidence="3" id="KW-1185">Reference proteome</keyword>
<comment type="caution">
    <text evidence="2">The sequence shown here is derived from an EMBL/GenBank/DDBJ whole genome shotgun (WGS) entry which is preliminary data.</text>
</comment>
<feature type="compositionally biased region" description="Basic and acidic residues" evidence="1">
    <location>
        <begin position="103"/>
        <end position="119"/>
    </location>
</feature>
<reference evidence="2 3" key="1">
    <citation type="submission" date="2021-06" db="EMBL/GenBank/DDBJ databases">
        <authorList>
            <person name="Palmer J.M."/>
        </authorList>
    </citation>
    <scope>NUCLEOTIDE SEQUENCE [LARGE SCALE GENOMIC DNA]</scope>
    <source>
        <strain evidence="2 3">GA_2019</strain>
        <tissue evidence="2">Muscle</tissue>
    </source>
</reference>
<protein>
    <submittedName>
        <fullName evidence="2">Uncharacterized protein</fullName>
    </submittedName>
</protein>